<dbReference type="AlphaFoldDB" id="A0A061AT25"/>
<sequence>MRVHTAILAACWAVAAVAQSNDGSNLETFPSIITPSSTSLPNTPFNPSTFLSAPGPAIPPSLSSSPTNASASSSLPARTTLISAQPRPSNASSSSQMTAAPNASVSESVVTSTVDGSVATVTITSSAKPSSGASRRIARVGVVEGALGAGVAVALGVVGGVLLV</sequence>
<accession>A0A061AT25</accession>
<evidence type="ECO:0000313" key="3">
    <source>
        <dbReference type="EMBL" id="CDR40327.1"/>
    </source>
</evidence>
<protein>
    <submittedName>
        <fullName evidence="3">RHTO0S05e01596g1_1</fullName>
    </submittedName>
</protein>
<evidence type="ECO:0000256" key="1">
    <source>
        <dbReference type="SAM" id="MobiDB-lite"/>
    </source>
</evidence>
<name>A0A061AT25_RHOTO</name>
<proteinExistence type="predicted"/>
<keyword evidence="2" id="KW-0732">Signal</keyword>
<feature type="compositionally biased region" description="Low complexity" evidence="1">
    <location>
        <begin position="60"/>
        <end position="77"/>
    </location>
</feature>
<feature type="compositionally biased region" description="Polar residues" evidence="1">
    <location>
        <begin position="80"/>
        <end position="103"/>
    </location>
</feature>
<feature type="compositionally biased region" description="Low complexity" evidence="1">
    <location>
        <begin position="37"/>
        <end position="49"/>
    </location>
</feature>
<feature type="chain" id="PRO_5001594016" evidence="2">
    <location>
        <begin position="19"/>
        <end position="164"/>
    </location>
</feature>
<feature type="signal peptide" evidence="2">
    <location>
        <begin position="1"/>
        <end position="18"/>
    </location>
</feature>
<feature type="region of interest" description="Disordered" evidence="1">
    <location>
        <begin position="37"/>
        <end position="104"/>
    </location>
</feature>
<organism evidence="3">
    <name type="scientific">Rhodotorula toruloides</name>
    <name type="common">Yeast</name>
    <name type="synonym">Rhodosporidium toruloides</name>
    <dbReference type="NCBI Taxonomy" id="5286"/>
    <lineage>
        <taxon>Eukaryota</taxon>
        <taxon>Fungi</taxon>
        <taxon>Dikarya</taxon>
        <taxon>Basidiomycota</taxon>
        <taxon>Pucciniomycotina</taxon>
        <taxon>Microbotryomycetes</taxon>
        <taxon>Sporidiobolales</taxon>
        <taxon>Sporidiobolaceae</taxon>
        <taxon>Rhodotorula</taxon>
    </lineage>
</organism>
<dbReference type="EMBL" id="LK052940">
    <property type="protein sequence ID" value="CDR40327.1"/>
    <property type="molecule type" value="Genomic_DNA"/>
</dbReference>
<evidence type="ECO:0000256" key="2">
    <source>
        <dbReference type="SAM" id="SignalP"/>
    </source>
</evidence>
<gene>
    <name evidence="3" type="ORF">RHTO0S_05e01596g</name>
</gene>
<reference evidence="3" key="1">
    <citation type="journal article" date="2014" name="Genome Announc.">
        <title>Draft genome sequence of Rhodosporidium toruloides CECT1137, an oleaginous yeast of biotechnological interest.</title>
        <authorList>
            <person name="Morin N."/>
            <person name="Calcas X."/>
            <person name="Devillers H."/>
            <person name="Durrens P."/>
            <person name="Sherman D.J."/>
            <person name="Nicaud J.-M."/>
            <person name="Neuveglise C."/>
        </authorList>
    </citation>
    <scope>NUCLEOTIDE SEQUENCE</scope>
    <source>
        <strain evidence="3">CECT1137</strain>
    </source>
</reference>